<name>U5YIH1_9REOV</name>
<comment type="subcellular location">
    <subcellularLocation>
        <location evidence="1">Virion</location>
    </subcellularLocation>
</comment>
<gene>
    <name evidence="4" type="ORF">CGLV_VP6</name>
</gene>
<keyword evidence="4" id="KW-0347">Helicase</keyword>
<dbReference type="Pfam" id="PF01516">
    <property type="entry name" value="Orbi_VP6"/>
    <property type="match status" value="2"/>
</dbReference>
<evidence type="ECO:0000313" key="5">
    <source>
        <dbReference type="Proteomes" id="UP000101776"/>
    </source>
</evidence>
<accession>U5YIH1</accession>
<evidence type="ECO:0000256" key="2">
    <source>
        <dbReference type="ARBA" id="ARBA00022844"/>
    </source>
</evidence>
<dbReference type="GO" id="GO:0004386">
    <property type="term" value="F:helicase activity"/>
    <property type="evidence" value="ECO:0007669"/>
    <property type="project" value="UniProtKB-KW"/>
</dbReference>
<evidence type="ECO:0000313" key="4">
    <source>
        <dbReference type="EMBL" id="AGZ91991.1"/>
    </source>
</evidence>
<feature type="compositionally biased region" description="Basic and acidic residues" evidence="3">
    <location>
        <begin position="71"/>
        <end position="99"/>
    </location>
</feature>
<reference evidence="4 5" key="1">
    <citation type="journal article" date="2014" name="J. Gen. Virol.">
        <title>Genetic and biological characterization of selected Changuinola viruses (Reoviridae, Orbivirus) from Brazil.</title>
        <authorList>
            <person name="Silva S.P."/>
            <person name="Dilcher M."/>
            <person name="Weber F."/>
            <person name="Hufert F.T."/>
            <person name="Weidmann M."/>
            <person name="Cardoso J.F."/>
            <person name="Carvalho V.L."/>
            <person name="Chiang J.O."/>
            <person name="Martins L.C."/>
            <person name="Lima C.P."/>
            <person name="Da Silva D.E."/>
            <person name="Vianez-Junior J.L."/>
            <person name="Popov V.L."/>
            <person name="Travassos da Rosa A.P."/>
            <person name="Tesh R.B."/>
            <person name="Vasconcelos P.F."/>
            <person name="Nunes M.R."/>
        </authorList>
    </citation>
    <scope>NUCLEOTIDE SEQUENCE [LARGE SCALE GENOMIC DNA]</scope>
    <source>
        <strain evidence="4">CGLV/BE AR 385278</strain>
    </source>
</reference>
<protein>
    <submittedName>
        <fullName evidence="4">Helicase VP6</fullName>
    </submittedName>
</protein>
<dbReference type="InterPro" id="IPR001399">
    <property type="entry name" value="Orbi_VP6"/>
</dbReference>
<dbReference type="Proteomes" id="UP000101776">
    <property type="component" value="Genome"/>
</dbReference>
<feature type="compositionally biased region" description="Polar residues" evidence="3">
    <location>
        <begin position="116"/>
        <end position="126"/>
    </location>
</feature>
<dbReference type="GO" id="GO:0019028">
    <property type="term" value="C:viral capsid"/>
    <property type="evidence" value="ECO:0007669"/>
    <property type="project" value="InterPro"/>
</dbReference>
<organism evidence="4 5">
    <name type="scientific">Changuinola virus</name>
    <dbReference type="NCBI Taxonomy" id="40052"/>
    <lineage>
        <taxon>Viruses</taxon>
        <taxon>Riboviria</taxon>
        <taxon>Orthornavirae</taxon>
        <taxon>Duplornaviricota</taxon>
        <taxon>Resentoviricetes</taxon>
        <taxon>Reovirales</taxon>
        <taxon>Sedoreoviridae</taxon>
        <taxon>Orbivirus</taxon>
        <taxon>Orbivirus changuinolaense</taxon>
    </lineage>
</organism>
<evidence type="ECO:0000256" key="1">
    <source>
        <dbReference type="ARBA" id="ARBA00004328"/>
    </source>
</evidence>
<keyword evidence="4" id="KW-0067">ATP-binding</keyword>
<sequence length="293" mass="32526">MSIAVLLVPGDLIEKIRPELAERQIQVDLVSWKPKEDKKEEEDNLKDKEDAQKITTTEEKSDASRLGQTSDGDKKAKTKSGEGEGESGKGDNSEEKNDTVSEDSGGGEQTRKRPEQTGNKDGQSDSGAGGDRDRQFVVMAEGIARKIKQRYGSDLGVYPDKGTILYLEKHVQNELGFDKELIAQQQEVYKVLQKKKKDKDSTMERVISMKKLIDLVGGSDVQEKPISARQSGVRLVTNNIKHVLKATAYFTAPTGDVNWKKVAREASKNGNIMAYHSESENVSKDLLHLIDHL</sequence>
<evidence type="ECO:0000256" key="3">
    <source>
        <dbReference type="SAM" id="MobiDB-lite"/>
    </source>
</evidence>
<feature type="region of interest" description="Disordered" evidence="3">
    <location>
        <begin position="21"/>
        <end position="134"/>
    </location>
</feature>
<keyword evidence="4" id="KW-0378">Hydrolase</keyword>
<dbReference type="EMBL" id="KF690609">
    <property type="protein sequence ID" value="AGZ91991.1"/>
    <property type="molecule type" value="Genomic_RNA"/>
</dbReference>
<keyword evidence="2" id="KW-0946">Virion</keyword>
<dbReference type="PRINTS" id="PR00902">
    <property type="entry name" value="VP6CAPSID"/>
</dbReference>
<keyword evidence="4" id="KW-0547">Nucleotide-binding</keyword>
<proteinExistence type="predicted"/>
<dbReference type="GO" id="GO:0005198">
    <property type="term" value="F:structural molecule activity"/>
    <property type="evidence" value="ECO:0007669"/>
    <property type="project" value="InterPro"/>
</dbReference>
<feature type="compositionally biased region" description="Basic and acidic residues" evidence="3">
    <location>
        <begin position="45"/>
        <end position="63"/>
    </location>
</feature>